<dbReference type="Proteomes" id="UP000887578">
    <property type="component" value="Unplaced"/>
</dbReference>
<dbReference type="WBParaSite" id="PDA_v2.g26915.t1">
    <property type="protein sequence ID" value="PDA_v2.g26915.t1"/>
    <property type="gene ID" value="PDA_v2.g26915"/>
</dbReference>
<keyword evidence="1" id="KW-1185">Reference proteome</keyword>
<name>A0A914Q638_9BILA</name>
<accession>A0A914Q638</accession>
<sequence>MTVDEAGPPNVEAVGLPVAIDEPAVTALVVAKLPVTVAVPELPEVVEEIVPPTVVGKDAPPVEELPGVVEETAPPTDEVNPPVTNVVGAFVPDDVLPIALLIVNVPPVETVTELPWVVEEIDALGVTDAPVADDAFEVVAVPEAVLEETDPPPIVVPVFPIVVDETAAPSVVETDDPPVTIVVGGFDAVVPDAVLPVPPIVDVALVGNEAVLPAGVEVRTAPNVVDPPVISVVGGFDAVLPLDAVLLLDAVLVDTDPVLIVVVPLVIDGVVTEFPAALLPDIVDPLVTKVEGGFDAVVPDEVLPAPLLTETDAPVVPREDNVIGIRDVKVPGVVTNEPDVVGRTVLGIVVVKGFEVVTAKI</sequence>
<evidence type="ECO:0000313" key="2">
    <source>
        <dbReference type="WBParaSite" id="PDA_v2.g26915.t1"/>
    </source>
</evidence>
<reference evidence="2" key="1">
    <citation type="submission" date="2022-11" db="UniProtKB">
        <authorList>
            <consortium name="WormBaseParasite"/>
        </authorList>
    </citation>
    <scope>IDENTIFICATION</scope>
</reference>
<organism evidence="1 2">
    <name type="scientific">Panagrolaimus davidi</name>
    <dbReference type="NCBI Taxonomy" id="227884"/>
    <lineage>
        <taxon>Eukaryota</taxon>
        <taxon>Metazoa</taxon>
        <taxon>Ecdysozoa</taxon>
        <taxon>Nematoda</taxon>
        <taxon>Chromadorea</taxon>
        <taxon>Rhabditida</taxon>
        <taxon>Tylenchina</taxon>
        <taxon>Panagrolaimomorpha</taxon>
        <taxon>Panagrolaimoidea</taxon>
        <taxon>Panagrolaimidae</taxon>
        <taxon>Panagrolaimus</taxon>
    </lineage>
</organism>
<protein>
    <submittedName>
        <fullName evidence="2">Uncharacterized protein</fullName>
    </submittedName>
</protein>
<evidence type="ECO:0000313" key="1">
    <source>
        <dbReference type="Proteomes" id="UP000887578"/>
    </source>
</evidence>
<dbReference type="AlphaFoldDB" id="A0A914Q638"/>
<proteinExistence type="predicted"/>